<organism evidence="1">
    <name type="scientific">marine metagenome</name>
    <dbReference type="NCBI Taxonomy" id="408172"/>
    <lineage>
        <taxon>unclassified sequences</taxon>
        <taxon>metagenomes</taxon>
        <taxon>ecological metagenomes</taxon>
    </lineage>
</organism>
<accession>A0A383EVA5</accession>
<name>A0A383EVA5_9ZZZZ</name>
<reference evidence="1" key="1">
    <citation type="submission" date="2018-05" db="EMBL/GenBank/DDBJ databases">
        <authorList>
            <person name="Lanie J.A."/>
            <person name="Ng W.-L."/>
            <person name="Kazmierczak K.M."/>
            <person name="Andrzejewski T.M."/>
            <person name="Davidsen T.M."/>
            <person name="Wayne K.J."/>
            <person name="Tettelin H."/>
            <person name="Glass J.I."/>
            <person name="Rusch D."/>
            <person name="Podicherti R."/>
            <person name="Tsui H.-C.T."/>
            <person name="Winkler M.E."/>
        </authorList>
    </citation>
    <scope>NUCLEOTIDE SEQUENCE</scope>
</reference>
<evidence type="ECO:0000313" key="1">
    <source>
        <dbReference type="EMBL" id="SVE60872.1"/>
    </source>
</evidence>
<protein>
    <submittedName>
        <fullName evidence="1">Uncharacterized protein</fullName>
    </submittedName>
</protein>
<dbReference type="EMBL" id="UINC01229240">
    <property type="protein sequence ID" value="SVE60872.1"/>
    <property type="molecule type" value="Genomic_DNA"/>
</dbReference>
<dbReference type="Gene3D" id="2.60.120.620">
    <property type="entry name" value="q2cbj1_9rhob like domain"/>
    <property type="match status" value="1"/>
</dbReference>
<gene>
    <name evidence="1" type="ORF">METZ01_LOCUS513726</name>
</gene>
<proteinExistence type="predicted"/>
<feature type="non-terminal residue" evidence="1">
    <location>
        <position position="70"/>
    </location>
</feature>
<sequence length="70" mass="7545">MDVHGYVVIEQALTSEEVAAANEAIDAHADEITIRPNDLAHASDTLKGTTGRGDLGGMLTWDKPHCDPFR</sequence>
<dbReference type="AlphaFoldDB" id="A0A383EVA5"/>